<reference evidence="1" key="1">
    <citation type="submission" date="2018-05" db="EMBL/GenBank/DDBJ databases">
        <title>Draft genome of Mucuna pruriens seed.</title>
        <authorList>
            <person name="Nnadi N.E."/>
            <person name="Vos R."/>
            <person name="Hasami M.H."/>
            <person name="Devisetty U.K."/>
            <person name="Aguiy J.C."/>
        </authorList>
    </citation>
    <scope>NUCLEOTIDE SEQUENCE [LARGE SCALE GENOMIC DNA]</scope>
    <source>
        <strain evidence="1">JCA_2017</strain>
    </source>
</reference>
<gene>
    <name evidence="1" type="ORF">CR513_17899</name>
</gene>
<sequence>MTNPSSVQNGSSGKELDQMVRLCETRSVRLETIHTLLSFATYYNMRLHQIDVKCAFLNDTINEEVLRTLYGHKQTLVLGMKN</sequence>
<accession>A0A371H8G4</accession>
<evidence type="ECO:0008006" key="3">
    <source>
        <dbReference type="Google" id="ProtNLM"/>
    </source>
</evidence>
<proteinExistence type="predicted"/>
<keyword evidence="2" id="KW-1185">Reference proteome</keyword>
<comment type="caution">
    <text evidence="1">The sequence shown here is derived from an EMBL/GenBank/DDBJ whole genome shotgun (WGS) entry which is preliminary data.</text>
</comment>
<protein>
    <recommendedName>
        <fullName evidence="3">Reverse transcriptase Ty1/copia-type domain-containing protein</fullName>
    </recommendedName>
</protein>
<feature type="non-terminal residue" evidence="1">
    <location>
        <position position="1"/>
    </location>
</feature>
<dbReference type="OrthoDB" id="1436352at2759"/>
<dbReference type="Proteomes" id="UP000257109">
    <property type="component" value="Unassembled WGS sequence"/>
</dbReference>
<organism evidence="1 2">
    <name type="scientific">Mucuna pruriens</name>
    <name type="common">Velvet bean</name>
    <name type="synonym">Dolichos pruriens</name>
    <dbReference type="NCBI Taxonomy" id="157652"/>
    <lineage>
        <taxon>Eukaryota</taxon>
        <taxon>Viridiplantae</taxon>
        <taxon>Streptophyta</taxon>
        <taxon>Embryophyta</taxon>
        <taxon>Tracheophyta</taxon>
        <taxon>Spermatophyta</taxon>
        <taxon>Magnoliopsida</taxon>
        <taxon>eudicotyledons</taxon>
        <taxon>Gunneridae</taxon>
        <taxon>Pentapetalae</taxon>
        <taxon>rosids</taxon>
        <taxon>fabids</taxon>
        <taxon>Fabales</taxon>
        <taxon>Fabaceae</taxon>
        <taxon>Papilionoideae</taxon>
        <taxon>50 kb inversion clade</taxon>
        <taxon>NPAAA clade</taxon>
        <taxon>indigoferoid/millettioid clade</taxon>
        <taxon>Phaseoleae</taxon>
        <taxon>Mucuna</taxon>
    </lineage>
</organism>
<dbReference type="EMBL" id="QJKJ01003305">
    <property type="protein sequence ID" value="RDX99102.1"/>
    <property type="molecule type" value="Genomic_DNA"/>
</dbReference>
<evidence type="ECO:0000313" key="2">
    <source>
        <dbReference type="Proteomes" id="UP000257109"/>
    </source>
</evidence>
<name>A0A371H8G4_MUCPR</name>
<evidence type="ECO:0000313" key="1">
    <source>
        <dbReference type="EMBL" id="RDX99102.1"/>
    </source>
</evidence>
<dbReference type="AlphaFoldDB" id="A0A371H8G4"/>